<evidence type="ECO:0000313" key="4">
    <source>
        <dbReference type="Proteomes" id="UP000823775"/>
    </source>
</evidence>
<dbReference type="InterPro" id="IPR044291">
    <property type="entry name" value="GIS/GIS2/ZFP8"/>
</dbReference>
<organism evidence="3 4">
    <name type="scientific">Datura stramonium</name>
    <name type="common">Jimsonweed</name>
    <name type="synonym">Common thornapple</name>
    <dbReference type="NCBI Taxonomy" id="4076"/>
    <lineage>
        <taxon>Eukaryota</taxon>
        <taxon>Viridiplantae</taxon>
        <taxon>Streptophyta</taxon>
        <taxon>Embryophyta</taxon>
        <taxon>Tracheophyta</taxon>
        <taxon>Spermatophyta</taxon>
        <taxon>Magnoliopsida</taxon>
        <taxon>eudicotyledons</taxon>
        <taxon>Gunneridae</taxon>
        <taxon>Pentapetalae</taxon>
        <taxon>asterids</taxon>
        <taxon>lamiids</taxon>
        <taxon>Solanales</taxon>
        <taxon>Solanaceae</taxon>
        <taxon>Solanoideae</taxon>
        <taxon>Datureae</taxon>
        <taxon>Datura</taxon>
    </lineage>
</organism>
<name>A0ABS8SZG1_DATST</name>
<gene>
    <name evidence="3" type="ORF">HAX54_052778</name>
</gene>
<dbReference type="Gene3D" id="3.30.160.60">
    <property type="entry name" value="Classic Zinc Finger"/>
    <property type="match status" value="1"/>
</dbReference>
<protein>
    <recommendedName>
        <fullName evidence="2">C2H2-type domain-containing protein</fullName>
    </recommendedName>
</protein>
<reference evidence="3 4" key="1">
    <citation type="journal article" date="2021" name="BMC Genomics">
        <title>Datura genome reveals duplications of psychoactive alkaloid biosynthetic genes and high mutation rate following tissue culture.</title>
        <authorList>
            <person name="Rajewski A."/>
            <person name="Carter-House D."/>
            <person name="Stajich J."/>
            <person name="Litt A."/>
        </authorList>
    </citation>
    <scope>NUCLEOTIDE SEQUENCE [LARGE SCALE GENOMIC DNA]</scope>
    <source>
        <strain evidence="3">AR-01</strain>
    </source>
</reference>
<dbReference type="PROSITE" id="PS50157">
    <property type="entry name" value="ZINC_FINGER_C2H2_2"/>
    <property type="match status" value="1"/>
</dbReference>
<dbReference type="InterPro" id="IPR036236">
    <property type="entry name" value="Znf_C2H2_sf"/>
</dbReference>
<comment type="caution">
    <text evidence="3">The sequence shown here is derived from an EMBL/GenBank/DDBJ whole genome shotgun (WGS) entry which is preliminary data.</text>
</comment>
<dbReference type="InterPro" id="IPR013087">
    <property type="entry name" value="Znf_C2H2_type"/>
</dbReference>
<sequence length="214" mass="24071">MKRTTDRETQNFMNVESFAQLPFTRPAVPPKQKAAIRLFGKELSDGTAGLHKEMTGSENGDESNYRKFECQYCCRNFPTSQALGGHQNAHKRERQHAKRAQYAKYYVSYFNSPLENSISTTTTTTAASGFYGSHNNNYYSQQTPRSFAAAAVHHTTNSYSSRISNIVRPQIMYNVNGDYKKSAASSSSSISVTRFGYELNEGVHQDHVSLDLHL</sequence>
<feature type="domain" description="C2H2-type" evidence="2">
    <location>
        <begin position="68"/>
        <end position="95"/>
    </location>
</feature>
<dbReference type="PANTHER" id="PTHR46547">
    <property type="entry name" value="ZINC FINGER PROTEIN GIS"/>
    <property type="match status" value="1"/>
</dbReference>
<keyword evidence="1" id="KW-0863">Zinc-finger</keyword>
<dbReference type="Pfam" id="PF13912">
    <property type="entry name" value="zf-C2H2_6"/>
    <property type="match status" value="1"/>
</dbReference>
<accession>A0ABS8SZG1</accession>
<dbReference type="SUPFAM" id="SSF57667">
    <property type="entry name" value="beta-beta-alpha zinc fingers"/>
    <property type="match status" value="1"/>
</dbReference>
<dbReference type="EMBL" id="JACEIK010000966">
    <property type="protein sequence ID" value="MCD7464459.1"/>
    <property type="molecule type" value="Genomic_DNA"/>
</dbReference>
<dbReference type="PANTHER" id="PTHR46547:SF9">
    <property type="entry name" value="C2H2-TYPE DOMAIN-CONTAINING PROTEIN"/>
    <property type="match status" value="1"/>
</dbReference>
<evidence type="ECO:0000259" key="2">
    <source>
        <dbReference type="PROSITE" id="PS50157"/>
    </source>
</evidence>
<keyword evidence="1" id="KW-0862">Zinc</keyword>
<dbReference type="Proteomes" id="UP000823775">
    <property type="component" value="Unassembled WGS sequence"/>
</dbReference>
<proteinExistence type="predicted"/>
<dbReference type="PROSITE" id="PS00028">
    <property type="entry name" value="ZINC_FINGER_C2H2_1"/>
    <property type="match status" value="1"/>
</dbReference>
<keyword evidence="1" id="KW-0479">Metal-binding</keyword>
<evidence type="ECO:0000256" key="1">
    <source>
        <dbReference type="PROSITE-ProRule" id="PRU00042"/>
    </source>
</evidence>
<keyword evidence="4" id="KW-1185">Reference proteome</keyword>
<evidence type="ECO:0000313" key="3">
    <source>
        <dbReference type="EMBL" id="MCD7464459.1"/>
    </source>
</evidence>